<dbReference type="OrthoDB" id="7280567at2"/>
<keyword evidence="2" id="KW-0472">Membrane</keyword>
<keyword evidence="4" id="KW-1185">Reference proteome</keyword>
<keyword evidence="2" id="KW-0812">Transmembrane</keyword>
<dbReference type="AlphaFoldDB" id="A0A4R2GMY0"/>
<feature type="transmembrane region" description="Helical" evidence="2">
    <location>
        <begin position="30"/>
        <end position="51"/>
    </location>
</feature>
<evidence type="ECO:0000313" key="4">
    <source>
        <dbReference type="Proteomes" id="UP000294881"/>
    </source>
</evidence>
<reference evidence="3 4" key="1">
    <citation type="submission" date="2019-03" db="EMBL/GenBank/DDBJ databases">
        <title>Genomic Encyclopedia of Type Strains, Phase IV (KMG-IV): sequencing the most valuable type-strain genomes for metagenomic binning, comparative biology and taxonomic classification.</title>
        <authorList>
            <person name="Goeker M."/>
        </authorList>
    </citation>
    <scope>NUCLEOTIDE SEQUENCE [LARGE SCALE GENOMIC DNA]</scope>
    <source>
        <strain evidence="3 4">DSM 22958</strain>
    </source>
</reference>
<evidence type="ECO:0008006" key="5">
    <source>
        <dbReference type="Google" id="ProtNLM"/>
    </source>
</evidence>
<evidence type="ECO:0000256" key="2">
    <source>
        <dbReference type="SAM" id="Phobius"/>
    </source>
</evidence>
<evidence type="ECO:0000313" key="3">
    <source>
        <dbReference type="EMBL" id="TCO10338.1"/>
    </source>
</evidence>
<dbReference type="Proteomes" id="UP000294881">
    <property type="component" value="Unassembled WGS sequence"/>
</dbReference>
<dbReference type="RefSeq" id="WP_132009590.1">
    <property type="nucleotide sequence ID" value="NZ_JBHUNN010000002.1"/>
</dbReference>
<comment type="caution">
    <text evidence="3">The sequence shown here is derived from an EMBL/GenBank/DDBJ whole genome shotgun (WGS) entry which is preliminary data.</text>
</comment>
<accession>A0A4R2GMY0</accession>
<name>A0A4R2GMY0_9HYPH</name>
<gene>
    <name evidence="3" type="ORF">EV666_11441</name>
</gene>
<proteinExistence type="predicted"/>
<keyword evidence="2" id="KW-1133">Transmembrane helix</keyword>
<sequence>MSNSIQPEHSDIPGKVTAGPTPAKTPWRTFSLWFAGSAVATATALLGFTVAMDPYGVFASPSRAPAPIMDVNQRYMYPQMTRSGQFDSAVFGTSTVRLLDPTRLDAGLGGKFANLAMNAATPWEQTQLAALFLRQTPKARTLVFGLDANWCDADADSDSKRLTFRSFPPWLYDDDRTFDFLRMFDFQSLEIATRVAANRLGLAKDRIRSDGYEVFTPPENLYDLERARTHIWAGKPDVRPVEPPVQPPASVTASWRFPAAHWLETLLRAAPERTRVALVFPPTHIASQPRPGSEEAARQAACKKTFAQLGARYGATVLDFRFPNAVTARDDNYWDNLHYRLPIAARLTDAIIAGLRRAPARDPDFERVLAPGKS</sequence>
<organism evidence="3 4">
    <name type="scientific">Camelimonas lactis</name>
    <dbReference type="NCBI Taxonomy" id="659006"/>
    <lineage>
        <taxon>Bacteria</taxon>
        <taxon>Pseudomonadati</taxon>
        <taxon>Pseudomonadota</taxon>
        <taxon>Alphaproteobacteria</taxon>
        <taxon>Hyphomicrobiales</taxon>
        <taxon>Chelatococcaceae</taxon>
        <taxon>Camelimonas</taxon>
    </lineage>
</organism>
<feature type="region of interest" description="Disordered" evidence="1">
    <location>
        <begin position="1"/>
        <end position="21"/>
    </location>
</feature>
<evidence type="ECO:0000256" key="1">
    <source>
        <dbReference type="SAM" id="MobiDB-lite"/>
    </source>
</evidence>
<dbReference type="EMBL" id="SLWL01000014">
    <property type="protein sequence ID" value="TCO10338.1"/>
    <property type="molecule type" value="Genomic_DNA"/>
</dbReference>
<protein>
    <recommendedName>
        <fullName evidence="5">D-alanine transfer protein</fullName>
    </recommendedName>
</protein>